<gene>
    <name evidence="10" type="primary">LOC108987848</name>
</gene>
<dbReference type="KEGG" id="jre:108987848"/>
<feature type="transmembrane region" description="Helical" evidence="6">
    <location>
        <begin position="260"/>
        <end position="278"/>
    </location>
</feature>
<dbReference type="GeneID" id="108987848"/>
<feature type="transmembrane region" description="Helical" evidence="6">
    <location>
        <begin position="309"/>
        <end position="328"/>
    </location>
</feature>
<evidence type="ECO:0000259" key="8">
    <source>
        <dbReference type="Pfam" id="PF00892"/>
    </source>
</evidence>
<dbReference type="AlphaFoldDB" id="A0A6P9DTQ4"/>
<protein>
    <recommendedName>
        <fullName evidence="6">WAT1-related protein</fullName>
    </recommendedName>
</protein>
<feature type="transmembrane region" description="Helical" evidence="6">
    <location>
        <begin position="220"/>
        <end position="240"/>
    </location>
</feature>
<evidence type="ECO:0000256" key="7">
    <source>
        <dbReference type="SAM" id="MobiDB-lite"/>
    </source>
</evidence>
<dbReference type="Proteomes" id="UP000235220">
    <property type="component" value="Chromosome 11"/>
</dbReference>
<dbReference type="SUPFAM" id="SSF103481">
    <property type="entry name" value="Multidrug resistance efflux transporter EmrE"/>
    <property type="match status" value="2"/>
</dbReference>
<feature type="transmembrane region" description="Helical" evidence="6">
    <location>
        <begin position="188"/>
        <end position="208"/>
    </location>
</feature>
<evidence type="ECO:0000256" key="5">
    <source>
        <dbReference type="ARBA" id="ARBA00023136"/>
    </source>
</evidence>
<accession>A0A6P9DTQ4</accession>
<dbReference type="InterPro" id="IPR030184">
    <property type="entry name" value="WAT1-related"/>
</dbReference>
<evidence type="ECO:0000313" key="9">
    <source>
        <dbReference type="Proteomes" id="UP000235220"/>
    </source>
</evidence>
<dbReference type="InterPro" id="IPR000620">
    <property type="entry name" value="EamA_dom"/>
</dbReference>
<dbReference type="InterPro" id="IPR037185">
    <property type="entry name" value="EmrE-like"/>
</dbReference>
<feature type="transmembrane region" description="Helical" evidence="6">
    <location>
        <begin position="285"/>
        <end position="303"/>
    </location>
</feature>
<feature type="compositionally biased region" description="Basic and acidic residues" evidence="7">
    <location>
        <begin position="383"/>
        <end position="397"/>
    </location>
</feature>
<dbReference type="Pfam" id="PF00892">
    <property type="entry name" value="EamA"/>
    <property type="match status" value="2"/>
</dbReference>
<feature type="region of interest" description="Disordered" evidence="7">
    <location>
        <begin position="367"/>
        <end position="397"/>
    </location>
</feature>
<evidence type="ECO:0000256" key="2">
    <source>
        <dbReference type="ARBA" id="ARBA00007635"/>
    </source>
</evidence>
<comment type="subcellular location">
    <subcellularLocation>
        <location evidence="1 6">Membrane</location>
        <topology evidence="1 6">Multi-pass membrane protein</topology>
    </subcellularLocation>
</comment>
<dbReference type="RefSeq" id="XP_035538845.1">
    <property type="nucleotide sequence ID" value="XM_035682952.1"/>
</dbReference>
<dbReference type="GO" id="GO:0022857">
    <property type="term" value="F:transmembrane transporter activity"/>
    <property type="evidence" value="ECO:0007669"/>
    <property type="project" value="InterPro"/>
</dbReference>
<dbReference type="InParanoid" id="A0A6P9DTQ4"/>
<feature type="transmembrane region" description="Helical" evidence="6">
    <location>
        <begin position="101"/>
        <end position="122"/>
    </location>
</feature>
<evidence type="ECO:0000256" key="3">
    <source>
        <dbReference type="ARBA" id="ARBA00022692"/>
    </source>
</evidence>
<organism evidence="9 10">
    <name type="scientific">Juglans regia</name>
    <name type="common">English walnut</name>
    <dbReference type="NCBI Taxonomy" id="51240"/>
    <lineage>
        <taxon>Eukaryota</taxon>
        <taxon>Viridiplantae</taxon>
        <taxon>Streptophyta</taxon>
        <taxon>Embryophyta</taxon>
        <taxon>Tracheophyta</taxon>
        <taxon>Spermatophyta</taxon>
        <taxon>Magnoliopsida</taxon>
        <taxon>eudicotyledons</taxon>
        <taxon>Gunneridae</taxon>
        <taxon>Pentapetalae</taxon>
        <taxon>rosids</taxon>
        <taxon>fabids</taxon>
        <taxon>Fagales</taxon>
        <taxon>Juglandaceae</taxon>
        <taxon>Juglans</taxon>
    </lineage>
</organism>
<feature type="transmembrane region" description="Helical" evidence="6">
    <location>
        <begin position="39"/>
        <end position="58"/>
    </location>
</feature>
<feature type="transmembrane region" description="Helical" evidence="6">
    <location>
        <begin position="12"/>
        <end position="33"/>
    </location>
</feature>
<feature type="transmembrane region" description="Helical" evidence="6">
    <location>
        <begin position="134"/>
        <end position="154"/>
    </location>
</feature>
<keyword evidence="4 6" id="KW-1133">Transmembrane helix</keyword>
<keyword evidence="9" id="KW-1185">Reference proteome</keyword>
<keyword evidence="3 6" id="KW-0812">Transmembrane</keyword>
<feature type="domain" description="EamA" evidence="8">
    <location>
        <begin position="18"/>
        <end position="152"/>
    </location>
</feature>
<evidence type="ECO:0000256" key="1">
    <source>
        <dbReference type="ARBA" id="ARBA00004141"/>
    </source>
</evidence>
<evidence type="ECO:0000256" key="6">
    <source>
        <dbReference type="RuleBase" id="RU363077"/>
    </source>
</evidence>
<comment type="similarity">
    <text evidence="2 6">Belongs to the drug/metabolite transporter (DMT) superfamily. Plant drug/metabolite exporter (P-DME) (TC 2.A.7.4) family.</text>
</comment>
<evidence type="ECO:0000256" key="4">
    <source>
        <dbReference type="ARBA" id="ARBA00022989"/>
    </source>
</evidence>
<dbReference type="PANTHER" id="PTHR31218">
    <property type="entry name" value="WAT1-RELATED PROTEIN"/>
    <property type="match status" value="1"/>
</dbReference>
<feature type="transmembrane region" description="Helical" evidence="6">
    <location>
        <begin position="65"/>
        <end position="81"/>
    </location>
</feature>
<keyword evidence="5 6" id="KW-0472">Membrane</keyword>
<dbReference type="GO" id="GO:0005886">
    <property type="term" value="C:plasma membrane"/>
    <property type="evidence" value="ECO:0000318"/>
    <property type="project" value="GO_Central"/>
</dbReference>
<reference evidence="10" key="1">
    <citation type="submission" date="2025-08" db="UniProtKB">
        <authorList>
            <consortium name="RefSeq"/>
        </authorList>
    </citation>
    <scope>IDENTIFICATION</scope>
    <source>
        <tissue evidence="10">Leaves</tissue>
    </source>
</reference>
<dbReference type="OrthoDB" id="1728340at2759"/>
<evidence type="ECO:0000313" key="10">
    <source>
        <dbReference type="RefSeq" id="XP_035538845.1"/>
    </source>
</evidence>
<proteinExistence type="inferred from homology"/>
<sequence>MAGDLMPFLANVLLQVGYAGMNIISMLAMQSGMHPLVLVSYRQIFATMAIAPLAYFMEWRKRPKITIPILFQIFLCSLTGYVRKATGNQLLYFEGLKYSSPTIGCALTNTLPAFTFILAVLFGQEYVGIMTKPGQAKVMGTILCVGGALLLSFYHGHTINIVESSIHWTYAENMETKSSGSSTSQGNFILGPFFLISSSLCWAMWFILQARMSERFPAPFTNTTLMCFMASIECGSIALISKHDISAWSLSDPVRLIASLYTGIVCSAIAFALSSWAIQMKGPLYVSVFSPLLLVVVAISSWALLREQLYVGTALGSLLIVMGLYAVLWGKNREMIRPSVIEDQTAASRKLGQEILMENDHDHHDLELQYSNGKSNGHHHHHDVTAPRDQEKQGDKT</sequence>
<feature type="domain" description="EamA" evidence="8">
    <location>
        <begin position="190"/>
        <end position="328"/>
    </location>
</feature>
<name>A0A6P9DTQ4_JUGRE</name>